<evidence type="ECO:0000256" key="1">
    <source>
        <dbReference type="SAM" id="MobiDB-lite"/>
    </source>
</evidence>
<evidence type="ECO:0000313" key="2">
    <source>
        <dbReference type="EMBL" id="KAF0047046.1"/>
    </source>
</evidence>
<sequence>MSSSRAACRTAEEEVSPLSAHKQSALVVLPHSTCGSADHPSAQGELHGEMWSPLDSGGRGRRCGGPGRQSGDPARCCKMAPKEKARHEIR</sequence>
<proteinExistence type="predicted"/>
<evidence type="ECO:0000313" key="3">
    <source>
        <dbReference type="Proteomes" id="UP000438429"/>
    </source>
</evidence>
<feature type="region of interest" description="Disordered" evidence="1">
    <location>
        <begin position="32"/>
        <end position="90"/>
    </location>
</feature>
<gene>
    <name evidence="2" type="ORF">F2P81_000679</name>
</gene>
<dbReference type="EMBL" id="VEVO01000001">
    <property type="protein sequence ID" value="KAF0047046.1"/>
    <property type="molecule type" value="Genomic_DNA"/>
</dbReference>
<feature type="region of interest" description="Disordered" evidence="1">
    <location>
        <begin position="1"/>
        <end position="20"/>
    </location>
</feature>
<comment type="caution">
    <text evidence="2">The sequence shown here is derived from an EMBL/GenBank/DDBJ whole genome shotgun (WGS) entry which is preliminary data.</text>
</comment>
<reference evidence="2 3" key="1">
    <citation type="submission" date="2019-06" db="EMBL/GenBank/DDBJ databases">
        <title>Draft genomes of female and male turbot (Scophthalmus maximus).</title>
        <authorList>
            <person name="Xu H."/>
            <person name="Xu X.-W."/>
            <person name="Shao C."/>
            <person name="Chen S."/>
        </authorList>
    </citation>
    <scope>NUCLEOTIDE SEQUENCE [LARGE SCALE GENOMIC DNA]</scope>
    <source>
        <strain evidence="2">Ysfricsl-2016a</strain>
        <tissue evidence="2">Blood</tissue>
    </source>
</reference>
<dbReference type="Proteomes" id="UP000438429">
    <property type="component" value="Unassembled WGS sequence"/>
</dbReference>
<protein>
    <submittedName>
        <fullName evidence="2">Uncharacterized protein</fullName>
    </submittedName>
</protein>
<feature type="compositionally biased region" description="Basic and acidic residues" evidence="1">
    <location>
        <begin position="80"/>
        <end position="90"/>
    </location>
</feature>
<dbReference type="AlphaFoldDB" id="A0A6A4THM5"/>
<accession>A0A6A4THM5</accession>
<name>A0A6A4THM5_SCOMX</name>
<organism evidence="2 3">
    <name type="scientific">Scophthalmus maximus</name>
    <name type="common">Turbot</name>
    <name type="synonym">Psetta maxima</name>
    <dbReference type="NCBI Taxonomy" id="52904"/>
    <lineage>
        <taxon>Eukaryota</taxon>
        <taxon>Metazoa</taxon>
        <taxon>Chordata</taxon>
        <taxon>Craniata</taxon>
        <taxon>Vertebrata</taxon>
        <taxon>Euteleostomi</taxon>
        <taxon>Actinopterygii</taxon>
        <taxon>Neopterygii</taxon>
        <taxon>Teleostei</taxon>
        <taxon>Neoteleostei</taxon>
        <taxon>Acanthomorphata</taxon>
        <taxon>Carangaria</taxon>
        <taxon>Pleuronectiformes</taxon>
        <taxon>Pleuronectoidei</taxon>
        <taxon>Scophthalmidae</taxon>
        <taxon>Scophthalmus</taxon>
    </lineage>
</organism>